<accession>A0A1G7YKI6</accession>
<dbReference type="EMBL" id="FNDE01000007">
    <property type="protein sequence ID" value="SDG96904.1"/>
    <property type="molecule type" value="Genomic_DNA"/>
</dbReference>
<proteinExistence type="predicted"/>
<protein>
    <recommendedName>
        <fullName evidence="4">D-glucuronyl C5-epimerase C-terminus</fullName>
    </recommendedName>
</protein>
<evidence type="ECO:0008006" key="4">
    <source>
        <dbReference type="Google" id="ProtNLM"/>
    </source>
</evidence>
<evidence type="ECO:0000313" key="3">
    <source>
        <dbReference type="Proteomes" id="UP000198956"/>
    </source>
</evidence>
<reference evidence="2 3" key="1">
    <citation type="submission" date="2016-10" db="EMBL/GenBank/DDBJ databases">
        <authorList>
            <person name="de Groot N.N."/>
        </authorList>
    </citation>
    <scope>NUCLEOTIDE SEQUENCE [LARGE SCALE GENOMIC DNA]</scope>
    <source>
        <strain evidence="2 3">L 420-91</strain>
    </source>
</reference>
<name>A0A1G7YKI6_ANETH</name>
<keyword evidence="1" id="KW-0812">Transmembrane</keyword>
<keyword evidence="1" id="KW-0472">Membrane</keyword>
<sequence length="533" mass="61918">MRIWASYTSSLPCALWSGKEGYSLRYAKRILVISTITVLLCSFVLVANNISADFSYRIKSFVLSDYKINLGGWMEDVKPVTTEKRYEHAIYTRYDYKKDGRFFRLTIAKIKNGDILYFAENHATPKANKAFLQITVKENEPRYVHMFAPGKPPAWQRWDELPNSLSKAAYVDGQKLFYRIGKAEVYRPLGYTVYEELPYYASDVQVVQNGYTQYKVTLPADSTSMSTAWGILAGHPLINWNEPKAYKKALEIEFEHDKKLRADGAYSIIPENYEPSSKMAFYRNPANGEGLRANDFVSYPAMGSLFMDIATHLAYTAVQSQNEEGYWPTYPRSQWLRREYNIDYAYMDNRRNADNALFLLRYVQQKPDPDIRETLRKWDHYMLRYIDKYSQKAGDKTISFIPDYVGAQNSRRTHTSLNHLAANMNYLLEAYLYDQNPAKKQAASKLFAAIKATKEKWVRPDSNFYYALTPGLMPYPAEDYYKLTHDDLLHSQKLLVLLYGKPSDALQYLITKKEKWMQKHPVPTLTFPDIKTP</sequence>
<feature type="transmembrane region" description="Helical" evidence="1">
    <location>
        <begin position="30"/>
        <end position="50"/>
    </location>
</feature>
<keyword evidence="1" id="KW-1133">Transmembrane helix</keyword>
<evidence type="ECO:0000313" key="2">
    <source>
        <dbReference type="EMBL" id="SDG96904.1"/>
    </source>
</evidence>
<dbReference type="Proteomes" id="UP000198956">
    <property type="component" value="Unassembled WGS sequence"/>
</dbReference>
<evidence type="ECO:0000256" key="1">
    <source>
        <dbReference type="SAM" id="Phobius"/>
    </source>
</evidence>
<organism evidence="2 3">
    <name type="scientific">Aneurinibacillus thermoaerophilus</name>
    <dbReference type="NCBI Taxonomy" id="143495"/>
    <lineage>
        <taxon>Bacteria</taxon>
        <taxon>Bacillati</taxon>
        <taxon>Bacillota</taxon>
        <taxon>Bacilli</taxon>
        <taxon>Bacillales</taxon>
        <taxon>Paenibacillaceae</taxon>
        <taxon>Aneurinibacillus group</taxon>
        <taxon>Aneurinibacillus</taxon>
    </lineage>
</organism>
<dbReference type="AlphaFoldDB" id="A0A1G7YKI6"/>
<gene>
    <name evidence="2" type="ORF">SAMN04489735_100727</name>
</gene>